<dbReference type="Gene3D" id="3.10.50.40">
    <property type="match status" value="2"/>
</dbReference>
<dbReference type="Pfam" id="PF00639">
    <property type="entry name" value="Rotamase"/>
    <property type="match status" value="1"/>
</dbReference>
<reference evidence="5 6" key="1">
    <citation type="submission" date="2017-12" db="EMBL/GenBank/DDBJ databases">
        <title>Genomic Encyclopedia of Type Strains, Phase III (KMG-III): the genomes of soil and plant-associated and newly described type strains.</title>
        <authorList>
            <person name="Whitman W."/>
        </authorList>
    </citation>
    <scope>NUCLEOTIDE SEQUENCE [LARGE SCALE GENOMIC DNA]</scope>
    <source>
        <strain evidence="5 6">LP43</strain>
    </source>
</reference>
<dbReference type="InterPro" id="IPR046357">
    <property type="entry name" value="PPIase_dom_sf"/>
</dbReference>
<dbReference type="InterPro" id="IPR036737">
    <property type="entry name" value="OmpA-like_sf"/>
</dbReference>
<feature type="domain" description="OmpA-like" evidence="4">
    <location>
        <begin position="532"/>
        <end position="648"/>
    </location>
</feature>
<dbReference type="PANTHER" id="PTHR47245:SF2">
    <property type="entry name" value="PEPTIDYL-PROLYL CIS-TRANS ISOMERASE HP_0175-RELATED"/>
    <property type="match status" value="1"/>
</dbReference>
<dbReference type="PROSITE" id="PS01096">
    <property type="entry name" value="PPIC_PPIASE_1"/>
    <property type="match status" value="1"/>
</dbReference>
<dbReference type="InterPro" id="IPR050245">
    <property type="entry name" value="PrsA_foldase"/>
</dbReference>
<organism evidence="5 6">
    <name type="scientific">Pontibacter ramchanderi</name>
    <dbReference type="NCBI Taxonomy" id="1179743"/>
    <lineage>
        <taxon>Bacteria</taxon>
        <taxon>Pseudomonadati</taxon>
        <taxon>Bacteroidota</taxon>
        <taxon>Cytophagia</taxon>
        <taxon>Cytophagales</taxon>
        <taxon>Hymenobacteraceae</taxon>
        <taxon>Pontibacter</taxon>
    </lineage>
</organism>
<dbReference type="SUPFAM" id="SSF54534">
    <property type="entry name" value="FKBP-like"/>
    <property type="match status" value="2"/>
</dbReference>
<keyword evidence="1 5" id="KW-0413">Isomerase</keyword>
<dbReference type="GO" id="GO:0016020">
    <property type="term" value="C:membrane"/>
    <property type="evidence" value="ECO:0007669"/>
    <property type="project" value="UniProtKB-UniRule"/>
</dbReference>
<dbReference type="PROSITE" id="PS50198">
    <property type="entry name" value="PPIC_PPIASE_2"/>
    <property type="match status" value="2"/>
</dbReference>
<dbReference type="SUPFAM" id="SSF109998">
    <property type="entry name" value="Triger factor/SurA peptide-binding domain-like"/>
    <property type="match status" value="1"/>
</dbReference>
<dbReference type="CDD" id="cd07185">
    <property type="entry name" value="OmpA_C-like"/>
    <property type="match status" value="1"/>
</dbReference>
<proteinExistence type="predicted"/>
<keyword evidence="1" id="KW-0697">Rotamase</keyword>
<dbReference type="InterPro" id="IPR000297">
    <property type="entry name" value="PPIase_PpiC"/>
</dbReference>
<dbReference type="EMBL" id="PJMU01000002">
    <property type="protein sequence ID" value="PKV66669.1"/>
    <property type="molecule type" value="Genomic_DNA"/>
</dbReference>
<dbReference type="Proteomes" id="UP000233782">
    <property type="component" value="Unassembled WGS sequence"/>
</dbReference>
<dbReference type="Pfam" id="PF00691">
    <property type="entry name" value="OmpA"/>
    <property type="match status" value="1"/>
</dbReference>
<dbReference type="SUPFAM" id="SSF103088">
    <property type="entry name" value="OmpA-like"/>
    <property type="match status" value="1"/>
</dbReference>
<dbReference type="PANTHER" id="PTHR47245">
    <property type="entry name" value="PEPTIDYLPROLYL ISOMERASE"/>
    <property type="match status" value="1"/>
</dbReference>
<dbReference type="InterPro" id="IPR027304">
    <property type="entry name" value="Trigger_fact/SurA_dom_sf"/>
</dbReference>
<dbReference type="Pfam" id="PF13616">
    <property type="entry name" value="Rotamase_3"/>
    <property type="match status" value="1"/>
</dbReference>
<name>A0A2N3UBC4_9BACT</name>
<keyword evidence="6" id="KW-1185">Reference proteome</keyword>
<dbReference type="OrthoDB" id="14196at2"/>
<dbReference type="PROSITE" id="PS51123">
    <property type="entry name" value="OMPA_2"/>
    <property type="match status" value="1"/>
</dbReference>
<feature type="domain" description="PpiC" evidence="3">
    <location>
        <begin position="219"/>
        <end position="322"/>
    </location>
</feature>
<sequence>MAGCTATKKNDKQEPIIATIGSQPIYTSEFQYVYEKNNGGNEDAYTRQSVSEYLDLYTRFKLKVMEGESRGLDTTAAFKRELDGYREQLAQPYLTEKSVTDQLVREAYERLKQEVNASHILLGLPNDPSPQDTLAAYNQALELRKRLEAGEAFDKLAREFSQDPSAAENGGNLGYFTAMQMVYRFEDAAYKTPVGQISMPVRTRFGYHLIKVNDKRAAQGEVKVAHIMVRATPGMPKADSLAAKQRVDAIYKRVQRNENWDRLAAEFSEDANSAANGGELPWFGTGRMIPSFEEVAFGLKKEGEVAPPVLTPYGWHIIKLIGKQTLPSFEDMEQNLRNKIAKDSRSELNKAAFLKRIKSENNFSEDGIVKAAALGKTTDELVQGKWDYDATDKALKNTLFTIQGKPYTVADFYTFVKAEQRPRIAGDPQHHMNSLYDSFVQKSLLAYERANLENKYPDYRMLVREYHDGILLFQLMDEKVWSKAVEDSVGLKAFFDQNRDKYQWKERAHATVISAADKDLLTKAQQQLSQRRYEVRTGKPADITFETNSATPDQANIARLNELADRLSNNPNLMLEVNGHADSREAAGKRDLSAERAKAIAAYLTAHGVAANQITTKALGKTKQAASDNTETGRRRNRRVSFTLYSPELSVLAENLNAGNPLGVQIAEKKFQKGENKAVDAVKWEKGTYNTELNGRQYLVIVHDVLAPAPKQLSEVRGQVTADYQNYLDEQWVKQLQEKNPVSVNQTEVDKIIRK</sequence>
<evidence type="ECO:0000259" key="3">
    <source>
        <dbReference type="PROSITE" id="PS50198"/>
    </source>
</evidence>
<dbReference type="GO" id="GO:0003755">
    <property type="term" value="F:peptidyl-prolyl cis-trans isomerase activity"/>
    <property type="evidence" value="ECO:0007669"/>
    <property type="project" value="UniProtKB-KW"/>
</dbReference>
<evidence type="ECO:0000259" key="4">
    <source>
        <dbReference type="PROSITE" id="PS51123"/>
    </source>
</evidence>
<gene>
    <name evidence="5" type="ORF">BD749_1799</name>
</gene>
<keyword evidence="2" id="KW-0472">Membrane</keyword>
<accession>A0A2N3UBC4</accession>
<dbReference type="Gene3D" id="3.30.1330.60">
    <property type="entry name" value="OmpA-like domain"/>
    <property type="match status" value="1"/>
</dbReference>
<feature type="domain" description="PpiC" evidence="3">
    <location>
        <begin position="112"/>
        <end position="214"/>
    </location>
</feature>
<dbReference type="AlphaFoldDB" id="A0A2N3UBC4"/>
<comment type="caution">
    <text evidence="5">The sequence shown here is derived from an EMBL/GenBank/DDBJ whole genome shotgun (WGS) entry which is preliminary data.</text>
</comment>
<dbReference type="InterPro" id="IPR023058">
    <property type="entry name" value="PPIase_PpiC_CS"/>
</dbReference>
<protein>
    <submittedName>
        <fullName evidence="5">Peptidyl-prolyl cis-trans isomerase SurA</fullName>
    </submittedName>
</protein>
<dbReference type="InterPro" id="IPR006665">
    <property type="entry name" value="OmpA-like"/>
</dbReference>
<evidence type="ECO:0000256" key="2">
    <source>
        <dbReference type="PROSITE-ProRule" id="PRU00473"/>
    </source>
</evidence>
<evidence type="ECO:0000313" key="6">
    <source>
        <dbReference type="Proteomes" id="UP000233782"/>
    </source>
</evidence>
<evidence type="ECO:0000256" key="1">
    <source>
        <dbReference type="PROSITE-ProRule" id="PRU00278"/>
    </source>
</evidence>
<evidence type="ECO:0000313" key="5">
    <source>
        <dbReference type="EMBL" id="PKV66669.1"/>
    </source>
</evidence>